<dbReference type="Pfam" id="PF25597">
    <property type="entry name" value="SH3_retrovirus"/>
    <property type="match status" value="1"/>
</dbReference>
<dbReference type="InterPro" id="IPR036875">
    <property type="entry name" value="Znf_CCHC_sf"/>
</dbReference>
<evidence type="ECO:0000259" key="7">
    <source>
        <dbReference type="PROSITE" id="PS50158"/>
    </source>
</evidence>
<dbReference type="InterPro" id="IPR013103">
    <property type="entry name" value="RVT_2"/>
</dbReference>
<dbReference type="Proteomes" id="UP001151760">
    <property type="component" value="Unassembled WGS sequence"/>
</dbReference>
<reference evidence="9" key="2">
    <citation type="submission" date="2022-01" db="EMBL/GenBank/DDBJ databases">
        <authorList>
            <person name="Yamashiro T."/>
            <person name="Shiraishi A."/>
            <person name="Satake H."/>
            <person name="Nakayama K."/>
        </authorList>
    </citation>
    <scope>NUCLEOTIDE SEQUENCE</scope>
</reference>
<feature type="domain" description="Integrase catalytic" evidence="8">
    <location>
        <begin position="536"/>
        <end position="702"/>
    </location>
</feature>
<dbReference type="SMART" id="SM00343">
    <property type="entry name" value="ZnF_C2HC"/>
    <property type="match status" value="1"/>
</dbReference>
<dbReference type="InterPro" id="IPR039537">
    <property type="entry name" value="Retrotran_Ty1/copia-like"/>
</dbReference>
<dbReference type="InterPro" id="IPR012337">
    <property type="entry name" value="RNaseH-like_sf"/>
</dbReference>
<feature type="domain" description="CCHC-type" evidence="7">
    <location>
        <begin position="275"/>
        <end position="290"/>
    </location>
</feature>
<evidence type="ECO:0000256" key="4">
    <source>
        <dbReference type="ARBA" id="ARBA00022801"/>
    </source>
</evidence>
<feature type="compositionally biased region" description="Low complexity" evidence="6">
    <location>
        <begin position="862"/>
        <end position="873"/>
    </location>
</feature>
<name>A0ABQ5BGA8_9ASTR</name>
<evidence type="ECO:0000256" key="5">
    <source>
        <dbReference type="PROSITE-ProRule" id="PRU00047"/>
    </source>
</evidence>
<evidence type="ECO:0000313" key="10">
    <source>
        <dbReference type="Proteomes" id="UP001151760"/>
    </source>
</evidence>
<dbReference type="Pfam" id="PF00665">
    <property type="entry name" value="rve"/>
    <property type="match status" value="1"/>
</dbReference>
<sequence length="1412" mass="162647">MTKESGESSKKEVSTTSTPQFQCPMLKPSNYSLWAIRMQIILEANGLWETIEPLETTQPDNKKDKTAIAFLYQALPEEQLLQITKHKTAKAIWDALKTRHIGEQRVQQARLQTLKSDFEMLHMKEDETIDTFTGKLTTLVNKAASLGHTIEDQTLIRKLLNVVPDRYLQIVASIEQYSDLSEMTMEEAIGRLKTYEERIKYKKGKQVDNQEKLMFTRHESKGKYFRGRGRGKHRFSQGKNHEKFKEERKDGETSHRNFNRNNFKKSSYDTSKLQCFKCKKIGHIAPNCPQRTNANEQSNLVEEDLEPTLLMAILEDSDEGKQVKEVEEQKVSLHEEDVGYKETNMDSLWYLDNGASNHMTGVREHFKELDEKVSGKVRFGDGSYIEIKGKGSILIECDDEKQRIISHVYYIPSLKSNLLSLGQFTEIGCKVVMEDDELRLYDMDNKIFMKVTRQRNRLYKANLRIGTPVCLLANLKDDTWLWHARLGHLNFESLRSMAQRDLVHGIPAIKHTTQICDVCLIGKHSRAPFPKKAKARSTSPLDLVYGDLCGPISPPTPSGKKYIFLLVDDYSRYMWVYFLSTKDQAFDTFKEYKKTIENELRTTLKMLRTDRGGEFTSNEFTQYCKENGIARQLTAPYSPQQNGVVERRNRTIMSTTRCMMKATNMPQNFWAEAVRHAIYILNSVPTKALEDITPYEAIKRRKPNLEKLRVFGCIAYAKVPSQRLTKLDDRSSRMVYLGNEQGSKAYRLFDPTTQKICVSRDVKFKENETWDWKEYMSEHINDEPEWTDFKIENLEVTSEHHDQGTQPSEEDNEFPNNDDDGYASPTTGSPSRSQTPHTPSTSSSQVNLQFTPNASTQSIYQSDSGSNSTTNSHSHFDHTPLRGFRTLNDLYENIEELLLAEDEPKNYKEASSDQKWIEAMRVELDSINRNNTWELTNLPKGHKAIGLKWVFKTKRDANGNIIKHKARLVAKGYIQEHGIDFEEVFAPVARIETIRLLLAIAANNKWEVHHLDVKYAFLHGDLKEEVYVTQPEGFIKREDNGKVYRLIKALYGLRQAPRAWNIKLDNTLKSLDFKKCALEQAIYTKTSRDSTLLIGVYVDDLIITGTPRKEIDKFKAQMEEKFEMSDLGLLAYYLGIEVTQTGGDISIKQSAYANKILKEAGMVDCNETLIPMDPGTKLTKITEGTMVNPTEYRSLIGCLRYLLHTRPDLSYSVGLLSRFMQEPREQHMKAIRQVLRYVKGTKDYGITYKHNEGNKIHGFSDSSYGVNTQEGKGTTGIIFYYGESPISWSTQKQATVALSSCEYEFIAATQALWLKRLLSKLTYSKEEKVTIMVDNKYAIALIKNPIFHGRSKHIDTKYHFIRECVEKEDIQVEFVSWEYQKADILTKALPKIKFLTMRQLIGLKDLRQSDWD</sequence>
<dbReference type="InterPro" id="IPR025724">
    <property type="entry name" value="GAG-pre-integrase_dom"/>
</dbReference>
<dbReference type="InterPro" id="IPR036397">
    <property type="entry name" value="RNaseH_sf"/>
</dbReference>
<feature type="region of interest" description="Disordered" evidence="6">
    <location>
        <begin position="224"/>
        <end position="263"/>
    </location>
</feature>
<dbReference type="EMBL" id="BQNB010013202">
    <property type="protein sequence ID" value="GJT13097.1"/>
    <property type="molecule type" value="Genomic_DNA"/>
</dbReference>
<keyword evidence="3" id="KW-0064">Aspartyl protease</keyword>
<feature type="compositionally biased region" description="Polar residues" evidence="6">
    <location>
        <begin position="845"/>
        <end position="861"/>
    </location>
</feature>
<evidence type="ECO:0000256" key="6">
    <source>
        <dbReference type="SAM" id="MobiDB-lite"/>
    </source>
</evidence>
<dbReference type="InterPro" id="IPR001584">
    <property type="entry name" value="Integrase_cat-core"/>
</dbReference>
<protein>
    <submittedName>
        <fullName evidence="9">Zinc finger, CCHC-type containing protein</fullName>
    </submittedName>
</protein>
<dbReference type="CDD" id="cd09272">
    <property type="entry name" value="RNase_HI_RT_Ty1"/>
    <property type="match status" value="1"/>
</dbReference>
<dbReference type="Pfam" id="PF22936">
    <property type="entry name" value="Pol_BBD"/>
    <property type="match status" value="1"/>
</dbReference>
<keyword evidence="1" id="KW-0645">Protease</keyword>
<evidence type="ECO:0000259" key="8">
    <source>
        <dbReference type="PROSITE" id="PS50994"/>
    </source>
</evidence>
<comment type="caution">
    <text evidence="9">The sequence shown here is derived from an EMBL/GenBank/DDBJ whole genome shotgun (WGS) entry which is preliminary data.</text>
</comment>
<feature type="region of interest" description="Disordered" evidence="6">
    <location>
        <begin position="797"/>
        <end position="881"/>
    </location>
</feature>
<dbReference type="SUPFAM" id="SSF53098">
    <property type="entry name" value="Ribonuclease H-like"/>
    <property type="match status" value="1"/>
</dbReference>
<evidence type="ECO:0000256" key="1">
    <source>
        <dbReference type="ARBA" id="ARBA00022670"/>
    </source>
</evidence>
<organism evidence="9 10">
    <name type="scientific">Tanacetum coccineum</name>
    <dbReference type="NCBI Taxonomy" id="301880"/>
    <lineage>
        <taxon>Eukaryota</taxon>
        <taxon>Viridiplantae</taxon>
        <taxon>Streptophyta</taxon>
        <taxon>Embryophyta</taxon>
        <taxon>Tracheophyta</taxon>
        <taxon>Spermatophyta</taxon>
        <taxon>Magnoliopsida</taxon>
        <taxon>eudicotyledons</taxon>
        <taxon>Gunneridae</taxon>
        <taxon>Pentapetalae</taxon>
        <taxon>asterids</taxon>
        <taxon>campanulids</taxon>
        <taxon>Asterales</taxon>
        <taxon>Asteraceae</taxon>
        <taxon>Asteroideae</taxon>
        <taxon>Anthemideae</taxon>
        <taxon>Anthemidinae</taxon>
        <taxon>Tanacetum</taxon>
    </lineage>
</organism>
<dbReference type="InterPro" id="IPR043502">
    <property type="entry name" value="DNA/RNA_pol_sf"/>
</dbReference>
<dbReference type="PROSITE" id="PS50994">
    <property type="entry name" value="INTEGRASE"/>
    <property type="match status" value="1"/>
</dbReference>
<dbReference type="Pfam" id="PF07727">
    <property type="entry name" value="RVT_2"/>
    <property type="match status" value="1"/>
</dbReference>
<dbReference type="Gene3D" id="3.30.420.10">
    <property type="entry name" value="Ribonuclease H-like superfamily/Ribonuclease H"/>
    <property type="match status" value="2"/>
</dbReference>
<feature type="compositionally biased region" description="Acidic residues" evidence="6">
    <location>
        <begin position="808"/>
        <end position="821"/>
    </location>
</feature>
<feature type="compositionally biased region" description="Basic and acidic residues" evidence="6">
    <location>
        <begin position="239"/>
        <end position="255"/>
    </location>
</feature>
<dbReference type="Gene3D" id="4.10.60.10">
    <property type="entry name" value="Zinc finger, CCHC-type"/>
    <property type="match status" value="1"/>
</dbReference>
<feature type="region of interest" description="Disordered" evidence="6">
    <location>
        <begin position="1"/>
        <end position="21"/>
    </location>
</feature>
<dbReference type="PANTHER" id="PTHR42648:SF25">
    <property type="entry name" value="RNA-DIRECTED DNA POLYMERASE"/>
    <property type="match status" value="1"/>
</dbReference>
<keyword evidence="5" id="KW-0863">Zinc-finger</keyword>
<feature type="compositionally biased region" description="Basic residues" evidence="6">
    <location>
        <begin position="224"/>
        <end position="236"/>
    </location>
</feature>
<feature type="compositionally biased region" description="Low complexity" evidence="6">
    <location>
        <begin position="829"/>
        <end position="844"/>
    </location>
</feature>
<evidence type="ECO:0000256" key="2">
    <source>
        <dbReference type="ARBA" id="ARBA00022723"/>
    </source>
</evidence>
<feature type="compositionally biased region" description="Basic and acidic residues" evidence="6">
    <location>
        <begin position="1"/>
        <end position="13"/>
    </location>
</feature>
<dbReference type="InterPro" id="IPR001878">
    <property type="entry name" value="Znf_CCHC"/>
</dbReference>
<dbReference type="Pfam" id="PF00098">
    <property type="entry name" value="zf-CCHC"/>
    <property type="match status" value="1"/>
</dbReference>
<dbReference type="InterPro" id="IPR054722">
    <property type="entry name" value="PolX-like_BBD"/>
</dbReference>
<evidence type="ECO:0000256" key="3">
    <source>
        <dbReference type="ARBA" id="ARBA00022750"/>
    </source>
</evidence>
<gene>
    <name evidence="9" type="ORF">Tco_0860139</name>
</gene>
<keyword evidence="10" id="KW-1185">Reference proteome</keyword>
<evidence type="ECO:0000313" key="9">
    <source>
        <dbReference type="EMBL" id="GJT13097.1"/>
    </source>
</evidence>
<dbReference type="InterPro" id="IPR057670">
    <property type="entry name" value="SH3_retrovirus"/>
</dbReference>
<keyword evidence="4" id="KW-0378">Hydrolase</keyword>
<reference evidence="9" key="1">
    <citation type="journal article" date="2022" name="Int. J. Mol. Sci.">
        <title>Draft Genome of Tanacetum Coccineum: Genomic Comparison of Closely Related Tanacetum-Family Plants.</title>
        <authorList>
            <person name="Yamashiro T."/>
            <person name="Shiraishi A."/>
            <person name="Nakayama K."/>
            <person name="Satake H."/>
        </authorList>
    </citation>
    <scope>NUCLEOTIDE SEQUENCE</scope>
</reference>
<proteinExistence type="predicted"/>
<dbReference type="PANTHER" id="PTHR42648">
    <property type="entry name" value="TRANSPOSASE, PUTATIVE-RELATED"/>
    <property type="match status" value="1"/>
</dbReference>
<keyword evidence="2" id="KW-0479">Metal-binding</keyword>
<accession>A0ABQ5BGA8</accession>
<dbReference type="Pfam" id="PF13976">
    <property type="entry name" value="gag_pre-integrs"/>
    <property type="match status" value="1"/>
</dbReference>
<dbReference type="SUPFAM" id="SSF56672">
    <property type="entry name" value="DNA/RNA polymerases"/>
    <property type="match status" value="1"/>
</dbReference>
<dbReference type="Pfam" id="PF14223">
    <property type="entry name" value="Retrotran_gag_2"/>
    <property type="match status" value="1"/>
</dbReference>
<dbReference type="PROSITE" id="PS50158">
    <property type="entry name" value="ZF_CCHC"/>
    <property type="match status" value="1"/>
</dbReference>
<keyword evidence="5" id="KW-0862">Zinc</keyword>
<dbReference type="SUPFAM" id="SSF57756">
    <property type="entry name" value="Retrovirus zinc finger-like domains"/>
    <property type="match status" value="1"/>
</dbReference>